<comment type="catalytic activity">
    <reaction evidence="22">
        <text>NAD(+) + H2O = ADP-D-ribose + nicotinamide + H(+)</text>
        <dbReference type="Rhea" id="RHEA:16301"/>
        <dbReference type="ChEBI" id="CHEBI:15377"/>
        <dbReference type="ChEBI" id="CHEBI:15378"/>
        <dbReference type="ChEBI" id="CHEBI:17154"/>
        <dbReference type="ChEBI" id="CHEBI:57540"/>
        <dbReference type="ChEBI" id="CHEBI:57967"/>
        <dbReference type="EC" id="3.2.2.6"/>
    </reaction>
</comment>
<evidence type="ECO:0000313" key="24">
    <source>
        <dbReference type="EMBL" id="TKC40610.1"/>
    </source>
</evidence>
<comment type="similarity">
    <text evidence="2">Belongs to the ADP-ribosyl cyclase family.</text>
</comment>
<comment type="subcellular location">
    <subcellularLocation>
        <location evidence="1">Membrane</location>
        <topology evidence="1">Single-pass type II membrane protein</topology>
    </subcellularLocation>
</comment>
<dbReference type="PANTHER" id="PTHR10912:SF5">
    <property type="entry name" value="ADP-RIBOSYL CYCLASE_CYCLIC ADP-RIBOSE HYDROLASE 1"/>
    <property type="match status" value="1"/>
</dbReference>
<evidence type="ECO:0000256" key="8">
    <source>
        <dbReference type="ARBA" id="ARBA00022692"/>
    </source>
</evidence>
<evidence type="ECO:0000256" key="15">
    <source>
        <dbReference type="ARBA" id="ARBA00023157"/>
    </source>
</evidence>
<reference evidence="25" key="1">
    <citation type="journal article" date="2019" name="IScience">
        <title>Narwhal Genome Reveals Long-Term Low Genetic Diversity despite Current Large Abundance Size.</title>
        <authorList>
            <person name="Westbury M.V."/>
            <person name="Petersen B."/>
            <person name="Garde E."/>
            <person name="Heide-Jorgensen M.P."/>
            <person name="Lorenzen E.D."/>
        </authorList>
    </citation>
    <scope>NUCLEOTIDE SEQUENCE [LARGE SCALE GENOMIC DNA]</scope>
</reference>
<dbReference type="SUPFAM" id="SSF52309">
    <property type="entry name" value="N-(deoxy)ribosyltransferase-like"/>
    <property type="match status" value="1"/>
</dbReference>
<dbReference type="GO" id="GO:0030890">
    <property type="term" value="P:positive regulation of B cell proliferation"/>
    <property type="evidence" value="ECO:0007669"/>
    <property type="project" value="TreeGrafter"/>
</dbReference>
<keyword evidence="10" id="KW-0521">NADP</keyword>
<dbReference type="Proteomes" id="UP000308365">
    <property type="component" value="Unassembled WGS sequence"/>
</dbReference>
<evidence type="ECO:0000256" key="1">
    <source>
        <dbReference type="ARBA" id="ARBA00004606"/>
    </source>
</evidence>
<keyword evidence="7" id="KW-0808">Transferase</keyword>
<dbReference type="AlphaFoldDB" id="A0A4V5P8R4"/>
<evidence type="ECO:0000256" key="17">
    <source>
        <dbReference type="ARBA" id="ARBA00029787"/>
    </source>
</evidence>
<protein>
    <recommendedName>
        <fullName evidence="6">ADP-ribosyl cyclase/cyclic ADP-ribose hydrolase 1</fullName>
        <ecNumber evidence="5">2.4.99.20</ecNumber>
        <ecNumber evidence="4">3.2.2.6</ecNumber>
    </recommendedName>
    <alternativeName>
        <fullName evidence="21">2'-phospho-ADP-ribosyl cyclase</fullName>
    </alternativeName>
    <alternativeName>
        <fullName evidence="19">2'-phospho-ADP-ribosyl cyclase/2'-phospho-cyclic-ADP-ribose transferase</fullName>
    </alternativeName>
    <alternativeName>
        <fullName evidence="17">2'-phospho-cyclic-ADP-ribose transferase</fullName>
    </alternativeName>
    <alternativeName>
        <fullName evidence="20">ADP-ribosyl cyclase 1</fullName>
    </alternativeName>
    <alternativeName>
        <fullName evidence="18">Cyclic ADP-ribose hydrolase 1</fullName>
    </alternativeName>
</protein>
<keyword evidence="16" id="KW-0325">Glycoprotein</keyword>
<keyword evidence="13" id="KW-0520">NAD</keyword>
<proteinExistence type="inferred from homology"/>
<evidence type="ECO:0000256" key="9">
    <source>
        <dbReference type="ARBA" id="ARBA00022801"/>
    </source>
</evidence>
<evidence type="ECO:0000256" key="3">
    <source>
        <dbReference type="ARBA" id="ARBA00011738"/>
    </source>
</evidence>
<dbReference type="EC" id="3.2.2.6" evidence="4"/>
<dbReference type="InterPro" id="IPR003193">
    <property type="entry name" value="ADP-ribosyl_cyclase"/>
</dbReference>
<dbReference type="Gene3D" id="1.20.82.10">
    <property type="entry name" value="ADP Ribosyl Cyclase, Chain A, domain 1"/>
    <property type="match status" value="1"/>
</dbReference>
<evidence type="ECO:0000256" key="6">
    <source>
        <dbReference type="ARBA" id="ARBA00015644"/>
    </source>
</evidence>
<keyword evidence="9" id="KW-0378">Hydrolase</keyword>
<evidence type="ECO:0000313" key="25">
    <source>
        <dbReference type="Proteomes" id="UP000308365"/>
    </source>
</evidence>
<evidence type="ECO:0000256" key="13">
    <source>
        <dbReference type="ARBA" id="ARBA00023027"/>
    </source>
</evidence>
<dbReference type="EMBL" id="RWIC01000728">
    <property type="protein sequence ID" value="TKC40610.1"/>
    <property type="molecule type" value="Genomic_DNA"/>
</dbReference>
<feature type="non-terminal residue" evidence="24">
    <location>
        <position position="1"/>
    </location>
</feature>
<dbReference type="Gene3D" id="3.40.50.720">
    <property type="entry name" value="NAD(P)-binding Rossmann-like Domain"/>
    <property type="match status" value="1"/>
</dbReference>
<evidence type="ECO:0000256" key="10">
    <source>
        <dbReference type="ARBA" id="ARBA00022857"/>
    </source>
</evidence>
<evidence type="ECO:0000256" key="7">
    <source>
        <dbReference type="ARBA" id="ARBA00022679"/>
    </source>
</evidence>
<dbReference type="GO" id="GO:0016849">
    <property type="term" value="F:phosphorus-oxygen lyase activity"/>
    <property type="evidence" value="ECO:0007669"/>
    <property type="project" value="TreeGrafter"/>
</dbReference>
<keyword evidence="11" id="KW-0735">Signal-anchor</keyword>
<evidence type="ECO:0000256" key="5">
    <source>
        <dbReference type="ARBA" id="ARBA00012600"/>
    </source>
</evidence>
<evidence type="ECO:0000256" key="22">
    <source>
        <dbReference type="ARBA" id="ARBA00049238"/>
    </source>
</evidence>
<sequence>PPAASPPTSPGRPALDPMADSRPKKAKICLCIFLCLLVVGVIAVVVGVRMWRHSSEHMKWNGTGSTAHFQEIVLERCYNYTQLVQPELRDRDCQKIREAFRNAFISKDPCSATEEDYHPLMKLVNPTVPCDKTVFWSKTKELAHQYTKVQREMFTLEDTLLGYIADDLNWCGDAGSYEMNYQSCPHWKKDCSNNFVSVFWDLVSKRFAENACGVVQVVLNGSISNAFDRKSTFGRVEVHNLNPMKVHTLQAWVIHDLGKFPSDSCSGSSINDLKWIIMQRNIKFTCQDNYRDCGPLADGRQPSPRESMTSCCLTLRPNTSSGTHPEFNKPRCHCQSKPLLSRPPTTLVAVK</sequence>
<evidence type="ECO:0000256" key="12">
    <source>
        <dbReference type="ARBA" id="ARBA00022989"/>
    </source>
</evidence>
<dbReference type="GO" id="GO:0005886">
    <property type="term" value="C:plasma membrane"/>
    <property type="evidence" value="ECO:0007669"/>
    <property type="project" value="TreeGrafter"/>
</dbReference>
<comment type="caution">
    <text evidence="24">The sequence shown here is derived from an EMBL/GenBank/DDBJ whole genome shotgun (WGS) entry which is preliminary data.</text>
</comment>
<dbReference type="PANTHER" id="PTHR10912">
    <property type="entry name" value="ADP-RIBOSYL CYCLASE"/>
    <property type="match status" value="1"/>
</dbReference>
<comment type="subunit">
    <text evidence="3">Homodimer.</text>
</comment>
<dbReference type="EC" id="2.4.99.20" evidence="5"/>
<dbReference type="GO" id="GO:0016740">
    <property type="term" value="F:transferase activity"/>
    <property type="evidence" value="ECO:0007669"/>
    <property type="project" value="UniProtKB-KW"/>
</dbReference>
<name>A0A4V5P8R4_MONMO</name>
<organism evidence="24 25">
    <name type="scientific">Monodon monoceros</name>
    <name type="common">Narwhal</name>
    <name type="synonym">Ceratodon monodon</name>
    <dbReference type="NCBI Taxonomy" id="40151"/>
    <lineage>
        <taxon>Eukaryota</taxon>
        <taxon>Metazoa</taxon>
        <taxon>Chordata</taxon>
        <taxon>Craniata</taxon>
        <taxon>Vertebrata</taxon>
        <taxon>Euteleostomi</taxon>
        <taxon>Mammalia</taxon>
        <taxon>Eutheria</taxon>
        <taxon>Laurasiatheria</taxon>
        <taxon>Artiodactyla</taxon>
        <taxon>Whippomorpha</taxon>
        <taxon>Cetacea</taxon>
        <taxon>Odontoceti</taxon>
        <taxon>Monodontidae</taxon>
        <taxon>Monodon</taxon>
    </lineage>
</organism>
<gene>
    <name evidence="24" type="ORF">EI555_002177</name>
</gene>
<feature type="non-terminal residue" evidence="24">
    <location>
        <position position="351"/>
    </location>
</feature>
<evidence type="ECO:0000256" key="11">
    <source>
        <dbReference type="ARBA" id="ARBA00022968"/>
    </source>
</evidence>
<evidence type="ECO:0000256" key="19">
    <source>
        <dbReference type="ARBA" id="ARBA00030418"/>
    </source>
</evidence>
<keyword evidence="14 23" id="KW-0472">Membrane</keyword>
<feature type="transmembrane region" description="Helical" evidence="23">
    <location>
        <begin position="28"/>
        <end position="51"/>
    </location>
</feature>
<evidence type="ECO:0000256" key="16">
    <source>
        <dbReference type="ARBA" id="ARBA00023180"/>
    </source>
</evidence>
<evidence type="ECO:0000256" key="20">
    <source>
        <dbReference type="ARBA" id="ARBA00031355"/>
    </source>
</evidence>
<evidence type="ECO:0000256" key="18">
    <source>
        <dbReference type="ARBA" id="ARBA00030272"/>
    </source>
</evidence>
<evidence type="ECO:0000256" key="2">
    <source>
        <dbReference type="ARBA" id="ARBA00005406"/>
    </source>
</evidence>
<evidence type="ECO:0000256" key="21">
    <source>
        <dbReference type="ARBA" id="ARBA00031840"/>
    </source>
</evidence>
<keyword evidence="15" id="KW-1015">Disulfide bond</keyword>
<evidence type="ECO:0000256" key="14">
    <source>
        <dbReference type="ARBA" id="ARBA00023136"/>
    </source>
</evidence>
<dbReference type="GO" id="GO:0061809">
    <property type="term" value="F:NAD+ nucleosidase activity, cyclic ADP-ribose generating"/>
    <property type="evidence" value="ECO:0007669"/>
    <property type="project" value="UniProtKB-EC"/>
</dbReference>
<dbReference type="Pfam" id="PF02267">
    <property type="entry name" value="Rib_hydrolayse"/>
    <property type="match status" value="1"/>
</dbReference>
<dbReference type="CDD" id="cd04759">
    <property type="entry name" value="Rib_hydrolase"/>
    <property type="match status" value="1"/>
</dbReference>
<keyword evidence="12 23" id="KW-1133">Transmembrane helix</keyword>
<keyword evidence="8 23" id="KW-0812">Transmembrane</keyword>
<evidence type="ECO:0000256" key="23">
    <source>
        <dbReference type="SAM" id="Phobius"/>
    </source>
</evidence>
<accession>A0A4V5P8R4</accession>
<evidence type="ECO:0000256" key="4">
    <source>
        <dbReference type="ARBA" id="ARBA00011982"/>
    </source>
</evidence>